<evidence type="ECO:0000313" key="1">
    <source>
        <dbReference type="EMBL" id="SDF55399.1"/>
    </source>
</evidence>
<dbReference type="OrthoDB" id="655757at2"/>
<dbReference type="EMBL" id="FNBN01000002">
    <property type="protein sequence ID" value="SDF55399.1"/>
    <property type="molecule type" value="Genomic_DNA"/>
</dbReference>
<dbReference type="Proteomes" id="UP000199045">
    <property type="component" value="Unassembled WGS sequence"/>
</dbReference>
<gene>
    <name evidence="1" type="ORF">SAMN04488121_102253</name>
</gene>
<dbReference type="STRING" id="104663.SAMN04488121_102253"/>
<evidence type="ECO:0000313" key="2">
    <source>
        <dbReference type="Proteomes" id="UP000199045"/>
    </source>
</evidence>
<protein>
    <submittedName>
        <fullName evidence="1">Uncharacterized protein</fullName>
    </submittedName>
</protein>
<reference evidence="1 2" key="1">
    <citation type="submission" date="2016-10" db="EMBL/GenBank/DDBJ databases">
        <authorList>
            <person name="de Groot N.N."/>
        </authorList>
    </citation>
    <scope>NUCLEOTIDE SEQUENCE [LARGE SCALE GENOMIC DNA]</scope>
    <source>
        <strain evidence="1 2">DSM 527</strain>
    </source>
</reference>
<proteinExistence type="predicted"/>
<dbReference type="RefSeq" id="WP_089830460.1">
    <property type="nucleotide sequence ID" value="NZ_FNBN01000002.1"/>
</dbReference>
<dbReference type="AlphaFoldDB" id="A0A1G7M2J7"/>
<organism evidence="1 2">
    <name type="scientific">Chitinophaga filiformis</name>
    <name type="common">Myxococcus filiformis</name>
    <name type="synonym">Flexibacter filiformis</name>
    <dbReference type="NCBI Taxonomy" id="104663"/>
    <lineage>
        <taxon>Bacteria</taxon>
        <taxon>Pseudomonadati</taxon>
        <taxon>Bacteroidota</taxon>
        <taxon>Chitinophagia</taxon>
        <taxon>Chitinophagales</taxon>
        <taxon>Chitinophagaceae</taxon>
        <taxon>Chitinophaga</taxon>
    </lineage>
</organism>
<accession>A0A1G7M2J7</accession>
<sequence>MTDRIESTLLHRFRQATAEGKALSDKYWRGEITPDEFFEQLRSDTSHELCELCAKSYCEQLAQQPEHDWIRLYFEDIKRAAGIDDLEMLFILDYIPAEMQLVVPIAIDEFLLSYYVGFFKNTTNKYEISISQMLFERVLDTSEPDLDIYTWVIDEIFSMGKDPGWFTEFHRGVEKLLLRAAVNQETLQAMKKGLTGTSMEIREDIVGIIAYTYENRREILVLAIQQDDGDTIALMQFQDGTKPETGMELNNGEVTCRIEDFVQSSEFGQLYNCLVTVTGGELTTDSCFEVQI</sequence>
<name>A0A1G7M2J7_CHIFI</name>